<dbReference type="InterPro" id="IPR042202">
    <property type="entry name" value="Duffy-ag-bd_sf"/>
</dbReference>
<feature type="region of interest" description="Disordered" evidence="1">
    <location>
        <begin position="1533"/>
        <end position="1644"/>
    </location>
</feature>
<dbReference type="Pfam" id="PF05424">
    <property type="entry name" value="Duffy_binding"/>
    <property type="match status" value="2"/>
</dbReference>
<feature type="non-terminal residue" evidence="7">
    <location>
        <position position="1676"/>
    </location>
</feature>
<protein>
    <recommendedName>
        <fullName evidence="9">Duffy-binding-like domain-containing protein</fullName>
    </recommendedName>
</protein>
<feature type="compositionally biased region" description="Polar residues" evidence="1">
    <location>
        <begin position="895"/>
        <end position="905"/>
    </location>
</feature>
<dbReference type="InterPro" id="IPR029210">
    <property type="entry name" value="PfEMP1_NTS"/>
</dbReference>
<keyword evidence="2" id="KW-0472">Membrane</keyword>
<accession>A0A024VZS5</accession>
<feature type="domain" description="Plasmodium falciparum erythrocyte membrane protein-1 N-terminal segment" evidence="5">
    <location>
        <begin position="13"/>
        <end position="48"/>
    </location>
</feature>
<dbReference type="Pfam" id="PF15447">
    <property type="entry name" value="NTS"/>
    <property type="match status" value="1"/>
</dbReference>
<feature type="compositionally biased region" description="Low complexity" evidence="1">
    <location>
        <begin position="945"/>
        <end position="958"/>
    </location>
</feature>
<feature type="domain" description="Duffy-binding-like" evidence="3">
    <location>
        <begin position="652"/>
        <end position="698"/>
    </location>
</feature>
<feature type="region of interest" description="Disordered" evidence="1">
    <location>
        <begin position="453"/>
        <end position="479"/>
    </location>
</feature>
<evidence type="ECO:0000313" key="8">
    <source>
        <dbReference type="Proteomes" id="UP000030708"/>
    </source>
</evidence>
<dbReference type="EMBL" id="KI926667">
    <property type="protein sequence ID" value="ETW33381.1"/>
    <property type="molecule type" value="Genomic_DNA"/>
</dbReference>
<dbReference type="OrthoDB" id="378847at2759"/>
<feature type="compositionally biased region" description="Basic and acidic residues" evidence="1">
    <location>
        <begin position="818"/>
        <end position="827"/>
    </location>
</feature>
<feature type="domain" description="Duffy-binding-like" evidence="3">
    <location>
        <begin position="1412"/>
        <end position="1536"/>
    </location>
</feature>
<feature type="region of interest" description="Disordered" evidence="1">
    <location>
        <begin position="987"/>
        <end position="1017"/>
    </location>
</feature>
<feature type="region of interest" description="Disordered" evidence="1">
    <location>
        <begin position="1183"/>
        <end position="1202"/>
    </location>
</feature>
<keyword evidence="2" id="KW-1133">Transmembrane helix</keyword>
<feature type="domain" description="Duffy-binding-like" evidence="6">
    <location>
        <begin position="1218"/>
        <end position="1362"/>
    </location>
</feature>
<gene>
    <name evidence="7" type="ORF">PFTANZ_05900</name>
</gene>
<feature type="compositionally biased region" description="Acidic residues" evidence="1">
    <location>
        <begin position="799"/>
        <end position="817"/>
    </location>
</feature>
<feature type="domain" description="Duffy-antigen binding" evidence="4">
    <location>
        <begin position="116"/>
        <end position="304"/>
    </location>
</feature>
<dbReference type="Gene3D" id="1.20.1310.20">
    <property type="entry name" value="Duffy-antigen binding domain"/>
    <property type="match status" value="2"/>
</dbReference>
<feature type="region of interest" description="Disordered" evidence="1">
    <location>
        <begin position="878"/>
        <end position="959"/>
    </location>
</feature>
<feature type="compositionally biased region" description="Pro residues" evidence="1">
    <location>
        <begin position="1629"/>
        <end position="1639"/>
    </location>
</feature>
<feature type="domain" description="Duffy-binding-like" evidence="3">
    <location>
        <begin position="707"/>
        <end position="774"/>
    </location>
</feature>
<feature type="compositionally biased region" description="Basic and acidic residues" evidence="1">
    <location>
        <begin position="845"/>
        <end position="863"/>
    </location>
</feature>
<evidence type="ECO:0000256" key="2">
    <source>
        <dbReference type="SAM" id="Phobius"/>
    </source>
</evidence>
<feature type="compositionally biased region" description="Basic and acidic residues" evidence="1">
    <location>
        <begin position="925"/>
        <end position="937"/>
    </location>
</feature>
<reference evidence="7 8" key="2">
    <citation type="submission" date="2013-02" db="EMBL/GenBank/DDBJ databases">
        <title>The Genome Sequence of Plasmodium falciparum Tanzania (2000708).</title>
        <authorList>
            <consortium name="The Broad Institute Genome Sequencing Platform"/>
            <consortium name="The Broad Institute Genome Sequencing Center for Infectious Disease"/>
            <person name="Neafsey D."/>
            <person name="Cheeseman I."/>
            <person name="Volkman S."/>
            <person name="Adams J."/>
            <person name="Walker B."/>
            <person name="Young S.K."/>
            <person name="Zeng Q."/>
            <person name="Gargeya S."/>
            <person name="Fitzgerald M."/>
            <person name="Haas B."/>
            <person name="Abouelleil A."/>
            <person name="Alvarado L."/>
            <person name="Arachchi H.M."/>
            <person name="Berlin A.M."/>
            <person name="Chapman S.B."/>
            <person name="Dewar J."/>
            <person name="Goldberg J."/>
            <person name="Griggs A."/>
            <person name="Gujja S."/>
            <person name="Hansen M."/>
            <person name="Howarth C."/>
            <person name="Imamovic A."/>
            <person name="Larimer J."/>
            <person name="McCowan C."/>
            <person name="Murphy C."/>
            <person name="Neiman D."/>
            <person name="Pearson M."/>
            <person name="Priest M."/>
            <person name="Roberts A."/>
            <person name="Saif S."/>
            <person name="Shea T."/>
            <person name="Sisk P."/>
            <person name="Sykes S."/>
            <person name="Wortman J."/>
            <person name="Nusbaum C."/>
            <person name="Birren B."/>
        </authorList>
    </citation>
    <scope>NUCLEOTIDE SEQUENCE [LARGE SCALE GENOMIC DNA]</scope>
    <source>
        <strain evidence="8">Tanzania (2000708)</strain>
    </source>
</reference>
<dbReference type="Gene3D" id="1.20.58.830">
    <property type="match status" value="4"/>
</dbReference>
<dbReference type="GO" id="GO:0016020">
    <property type="term" value="C:membrane"/>
    <property type="evidence" value="ECO:0007669"/>
    <property type="project" value="InterPro"/>
</dbReference>
<feature type="compositionally biased region" description="Gly residues" evidence="1">
    <location>
        <begin position="460"/>
        <end position="473"/>
    </location>
</feature>
<reference evidence="7 8" key="1">
    <citation type="submission" date="2013-02" db="EMBL/GenBank/DDBJ databases">
        <title>The Genome Annotation of Plasmodium falciparum Tanzania (2000708).</title>
        <authorList>
            <consortium name="The Broad Institute Genome Sequencing Platform"/>
            <consortium name="The Broad Institute Genome Sequencing Center for Infectious Disease"/>
            <person name="Neafsey D."/>
            <person name="Hoffman S."/>
            <person name="Volkman S."/>
            <person name="Rosenthal P."/>
            <person name="Walker B."/>
            <person name="Young S.K."/>
            <person name="Zeng Q."/>
            <person name="Gargeya S."/>
            <person name="Fitzgerald M."/>
            <person name="Haas B."/>
            <person name="Abouelleil A."/>
            <person name="Allen A.W."/>
            <person name="Alvarado L."/>
            <person name="Arachchi H.M."/>
            <person name="Berlin A.M."/>
            <person name="Chapman S.B."/>
            <person name="Gainer-Dewar J."/>
            <person name="Goldberg J."/>
            <person name="Griggs A."/>
            <person name="Gujja S."/>
            <person name="Hansen M."/>
            <person name="Howarth C."/>
            <person name="Imamovic A."/>
            <person name="Ireland A."/>
            <person name="Larimer J."/>
            <person name="McCowan C."/>
            <person name="Murphy C."/>
            <person name="Pearson M."/>
            <person name="Poon T.W."/>
            <person name="Priest M."/>
            <person name="Roberts A."/>
            <person name="Saif S."/>
            <person name="Shea T."/>
            <person name="Sisk P."/>
            <person name="Sykes S."/>
            <person name="Wortman J."/>
            <person name="Nusbaum C."/>
            <person name="Birren B."/>
        </authorList>
    </citation>
    <scope>NUCLEOTIDE SEQUENCE [LARGE SCALE GENOMIC DNA]</scope>
    <source>
        <strain evidence="8">Tanzania (2000708)</strain>
    </source>
</reference>
<keyword evidence="2" id="KW-0812">Transmembrane</keyword>
<feature type="compositionally biased region" description="Acidic residues" evidence="1">
    <location>
        <begin position="1551"/>
        <end position="1563"/>
    </location>
</feature>
<dbReference type="Pfam" id="PF22672">
    <property type="entry name" value="DBL_C"/>
    <property type="match status" value="2"/>
</dbReference>
<dbReference type="GO" id="GO:0046789">
    <property type="term" value="F:host cell surface receptor binding"/>
    <property type="evidence" value="ECO:0007669"/>
    <property type="project" value="InterPro"/>
</dbReference>
<dbReference type="Proteomes" id="UP000030708">
    <property type="component" value="Unassembled WGS sequence"/>
</dbReference>
<dbReference type="InterPro" id="IPR054595">
    <property type="entry name" value="DBL_C"/>
</dbReference>
<evidence type="ECO:0000313" key="7">
    <source>
        <dbReference type="EMBL" id="ETW33381.1"/>
    </source>
</evidence>
<dbReference type="InterPro" id="IPR004258">
    <property type="entry name" value="DBL"/>
</dbReference>
<evidence type="ECO:0000259" key="5">
    <source>
        <dbReference type="Pfam" id="PF15447"/>
    </source>
</evidence>
<dbReference type="Pfam" id="PF03011">
    <property type="entry name" value="PFEMP"/>
    <property type="match status" value="3"/>
</dbReference>
<feature type="compositionally biased region" description="Polar residues" evidence="1">
    <location>
        <begin position="1184"/>
        <end position="1193"/>
    </location>
</feature>
<sequence length="1676" mass="188189">MEPSTTYSSAKNAKELLDMIGKDVYKTVKNESEQRSNGDLKGSLTHATFSGGERASSLNPCSSDYTKHFNANSNRYPCRKDGTVEYVDRFSKESGGECANSKIKDNYKGSNDKDVGACAPYRRLSLCNKNFQNNNNDHSSNAKHNLLLDVCMAAKYEGESLNTYSAQYDLKYPGSGFTLCTMLARSFADIGDIIRGKDLYIHNNLMKDLKNDTEKMAEAGKRYNDTTNFFQLREDWWDANRETVWEAITCEAGSGKYFRPTCGDSGSPHVTPSQCRCEGANAGKGSDDVNIVPTYFDYVPQFLRWFEEWAEDFCRKKKKYVDIFKTYCLDEKKGKYCSLNGCDCTKTVRAKGKCTDCLFACHRYENWIDNQRKQFLKQKNKYADEIKKYINEASVSTTRRAARNENYDGYEKKFYEKLKDSGYENVNKFLKKLSDEEVCKKVQDGGTIHFEKVNSVSTNGDGGGTAGSGGTSGTSGTNNEDEGTFYRSKYCQPCPYCGMKKTEDGKGWEKKEENDQCNSGKLYEPKPGVEGTPIKILKSGENHDDIETKLKAFCEEKNGTDGSGVAAVSGTSGSASNSDSQKLYEEWKCYKHDEVQKVGEGVDDLDDLEYHKEVENAGGLCILKNKNKEEKKEKEKKSEKEPEQFQKTYNDFFNFWVAHMLKDSIHWRTRRLRKCINDGTTMKCINGCNTKCVLEWILEEEFLKGDSEEKSEEKSENSLDAQELKHLKEIKKILDEEKKREAAAGGTGKKKTLMDKLIEHELTDANKCLQKCQETQKPSAGGGGDVRSDADTPTPRVTEDEDEDEEDEDEEEEEKEEKEEAAAKDTTEDTGETTQITTQDAVDTGPKEGEKGPSQEDPKVCETVDKALKDKLDDACRQKYSGNNSRLGWKCIPSDTKSSDGSDATTGDKGSICVPPRRRRLYVKKLHDWANSDETTKGPKSQETSEASSQSGKVSSQSDKLREAFIQSAAVETFFLWDRYKKIKAKEEEEKKRRDAELQNAGLDLDGGTLSVEQTPETSLKSGTIPIDFLRQMFYTLGDYRDILFSGGTSDSGSGSKDNTNNDKTNIVLLVSENQDEMDKIQQEIDKVIKQSGEQTGGKPVKPNGTTPQQTWWSQNGEHIWKGMVCALTYKENENSKKIEKDGAVYEKFFGNTPDNPGTTTATQNGKFESKYKYDIVKLEDTSGAKTGSSSPSGGDPINNPKLKDFVEIPTYFRYLHEWGQNFCKERRKRLKDIKYECRGENVGDKYCSGDGENCDDNLPADPSIFPDFYCPSCSKPCGLYKRWIQRKSKEFEDQQKLYVQQKQNYLTESKCAEGNDHDKEFCGKLEKDAADFLEKLGPCSKTNSGEGKRFFENEGEAFRPAKNCEPCSQFKVKCEKGNCVSDSINEKCKGKNITITADRINGSTEDIGMVPCMKNGEGPPCIDNYKKKYQCVLQWINTKKAEWEKIKKHYEKQKPKNGDKDLKTLVTDILRALQPQTDVNKAIKPCPNLDKFEKSCGLNGDEKSKTKGDDERDLVVCLVENLEKQIQECEKKHAKTGGENQTTCGGNTPPDDEDLLLEETEENQVKAPKICPKQTVEEKKETEEEIDGTCEAAAPPPSGESTATESEETNPEQSDGPPALAPEAPTSTPSPRPKPPPQVEKNPWEHPIVIPALVTSTLAWSVGIGFAAFTYFYLK</sequence>
<dbReference type="Gene3D" id="1.20.58.1930">
    <property type="match status" value="1"/>
</dbReference>
<feature type="compositionally biased region" description="Basic and acidic residues" evidence="1">
    <location>
        <begin position="987"/>
        <end position="997"/>
    </location>
</feature>
<evidence type="ECO:0008006" key="9">
    <source>
        <dbReference type="Google" id="ProtNLM"/>
    </source>
</evidence>
<feature type="transmembrane region" description="Helical" evidence="2">
    <location>
        <begin position="1649"/>
        <end position="1675"/>
    </location>
</feature>
<feature type="domain" description="Duffy-antigen binding" evidence="4">
    <location>
        <begin position="912"/>
        <end position="1138"/>
    </location>
</feature>
<dbReference type="InterPro" id="IPR008602">
    <property type="entry name" value="Duffy-antigen-binding"/>
</dbReference>
<proteinExistence type="predicted"/>
<name>A0A024VZS5_PLAFA</name>
<dbReference type="SUPFAM" id="SSF140924">
    <property type="entry name" value="Duffy binding domain-like"/>
    <property type="match status" value="4"/>
</dbReference>
<feature type="region of interest" description="Disordered" evidence="1">
    <location>
        <begin position="1092"/>
        <end position="1112"/>
    </location>
</feature>
<evidence type="ECO:0000259" key="6">
    <source>
        <dbReference type="Pfam" id="PF22672"/>
    </source>
</evidence>
<feature type="region of interest" description="Disordered" evidence="1">
    <location>
        <begin position="774"/>
        <end position="863"/>
    </location>
</feature>
<evidence type="ECO:0000259" key="4">
    <source>
        <dbReference type="Pfam" id="PF05424"/>
    </source>
</evidence>
<evidence type="ECO:0000256" key="1">
    <source>
        <dbReference type="SAM" id="MobiDB-lite"/>
    </source>
</evidence>
<dbReference type="FunFam" id="1.20.58.830:FF:000001">
    <property type="entry name" value="Erythrocyte membrane protein 1, PfEMP1"/>
    <property type="match status" value="1"/>
</dbReference>
<organism evidence="7 8">
    <name type="scientific">Plasmodium falciparum Tanzania</name>
    <name type="common">2000708</name>
    <dbReference type="NCBI Taxonomy" id="1036725"/>
    <lineage>
        <taxon>Eukaryota</taxon>
        <taxon>Sar</taxon>
        <taxon>Alveolata</taxon>
        <taxon>Apicomplexa</taxon>
        <taxon>Aconoidasida</taxon>
        <taxon>Haemosporida</taxon>
        <taxon>Plasmodiidae</taxon>
        <taxon>Plasmodium</taxon>
        <taxon>Plasmodium (Laverania)</taxon>
    </lineage>
</organism>
<evidence type="ECO:0000259" key="3">
    <source>
        <dbReference type="Pfam" id="PF03011"/>
    </source>
</evidence>
<feature type="domain" description="Duffy-binding-like" evidence="6">
    <location>
        <begin position="308"/>
        <end position="454"/>
    </location>
</feature>